<feature type="domain" description="Glycosyl hydrolase family 63 N-terminal" evidence="6">
    <location>
        <begin position="56"/>
        <end position="148"/>
    </location>
</feature>
<keyword evidence="8" id="KW-1185">Reference proteome</keyword>
<comment type="caution">
    <text evidence="7">The sequence shown here is derived from an EMBL/GenBank/DDBJ whole genome shotgun (WGS) entry which is preliminary data.</text>
</comment>
<gene>
    <name evidence="7" type="ORF">HID58_037709</name>
</gene>
<comment type="similarity">
    <text evidence="1 4">Belongs to the glycosyl hydrolase 63 family.</text>
</comment>
<evidence type="ECO:0000259" key="5">
    <source>
        <dbReference type="Pfam" id="PF03200"/>
    </source>
</evidence>
<dbReference type="InterPro" id="IPR012341">
    <property type="entry name" value="6hp_glycosidase-like_sf"/>
</dbReference>
<comment type="subcellular location">
    <subcellularLocation>
        <location evidence="4">Endoplasmic reticulum membrane</location>
        <topology evidence="4">Single-pass type II membrane protein</topology>
    </subcellularLocation>
</comment>
<protein>
    <recommendedName>
        <fullName evidence="4">Mannosyl-oligosaccharide glucosidase</fullName>
        <ecNumber evidence="4">3.2.1.106</ecNumber>
    </recommendedName>
</protein>
<evidence type="ECO:0000313" key="8">
    <source>
        <dbReference type="Proteomes" id="UP000824890"/>
    </source>
</evidence>
<keyword evidence="4" id="KW-0256">Endoplasmic reticulum</keyword>
<dbReference type="InterPro" id="IPR004888">
    <property type="entry name" value="Glycoside_hydrolase_63"/>
</dbReference>
<dbReference type="EC" id="3.2.1.106" evidence="4"/>
<dbReference type="EMBL" id="JAGKQM010000010">
    <property type="protein sequence ID" value="KAH0905882.1"/>
    <property type="molecule type" value="Genomic_DNA"/>
</dbReference>
<dbReference type="Gene3D" id="2.70.98.110">
    <property type="entry name" value="Glycosyl hydrolase family 63, N-terminal domain"/>
    <property type="match status" value="2"/>
</dbReference>
<proteinExistence type="inferred from homology"/>
<keyword evidence="2 4" id="KW-0378">Hydrolase</keyword>
<dbReference type="SUPFAM" id="SSF48208">
    <property type="entry name" value="Six-hairpin glycosidases"/>
    <property type="match status" value="1"/>
</dbReference>
<organism evidence="7 8">
    <name type="scientific">Brassica napus</name>
    <name type="common">Rape</name>
    <dbReference type="NCBI Taxonomy" id="3708"/>
    <lineage>
        <taxon>Eukaryota</taxon>
        <taxon>Viridiplantae</taxon>
        <taxon>Streptophyta</taxon>
        <taxon>Embryophyta</taxon>
        <taxon>Tracheophyta</taxon>
        <taxon>Spermatophyta</taxon>
        <taxon>Magnoliopsida</taxon>
        <taxon>eudicotyledons</taxon>
        <taxon>Gunneridae</taxon>
        <taxon>Pentapetalae</taxon>
        <taxon>rosids</taxon>
        <taxon>malvids</taxon>
        <taxon>Brassicales</taxon>
        <taxon>Brassicaceae</taxon>
        <taxon>Brassiceae</taxon>
        <taxon>Brassica</taxon>
    </lineage>
</organism>
<dbReference type="InterPro" id="IPR031335">
    <property type="entry name" value="Glyco_hydro_63_C"/>
</dbReference>
<keyword evidence="3 4" id="KW-0326">Glycosidase</keyword>
<accession>A0ABQ8BM69</accession>
<evidence type="ECO:0000259" key="6">
    <source>
        <dbReference type="Pfam" id="PF16923"/>
    </source>
</evidence>
<evidence type="ECO:0000256" key="1">
    <source>
        <dbReference type="ARBA" id="ARBA00010833"/>
    </source>
</evidence>
<feature type="non-terminal residue" evidence="7">
    <location>
        <position position="1"/>
    </location>
</feature>
<dbReference type="Pfam" id="PF03200">
    <property type="entry name" value="Glyco_hydro_63"/>
    <property type="match status" value="1"/>
</dbReference>
<evidence type="ECO:0000313" key="7">
    <source>
        <dbReference type="EMBL" id="KAH0905882.1"/>
    </source>
</evidence>
<dbReference type="Proteomes" id="UP000824890">
    <property type="component" value="Unassembled WGS sequence"/>
</dbReference>
<evidence type="ECO:0000256" key="2">
    <source>
        <dbReference type="ARBA" id="ARBA00022801"/>
    </source>
</evidence>
<sequence>KKTKVAESHILKPQSIAIKAHLLGFTVHISALTIIHIAETFHLLSADGEFKERKESMYWGTYRPQAYFGVRVRDPHPLVAGLMWLVSEQNEPVMRHFCEDKHGLKLFGWTEHNGTDYGQQDLVEKDLVLQTSFVKSKVGSLGYGGDWSTPGLVSHYCGFKTSNSVNLSDLVQKNLTENMFGQVKLSDTAEDDSNVYVFQISTMSQFSTIDIAFISGIDEKTADMEDRTNTLTGSQLTTLLAEKHVAFDEKFRECFNLSEEIDAKTLDVGKAAIGNMLGSELYTSVPCRSKLPWGQLSDEGFHQMLIWRWDFRITLDIVGHWLDLMNVEGWIPHEKKFNDEESAENVSFLERAFARLEAWFQWLYTSQKGKKEGSFYWRGRDSTTDQELNPRTVASGMDDYPRASHPSDGEMHVDLRCWIYLAADCMKFITTFLQRKKTMHYDRDHKTYLDFGNHTEKVRLVIEFGRGIRVTDEEPELKKVPHVGYASLFPFMSKIIPPHSEILEQQLDLISSNELACSDYGLLSLAKTSSLYMTPNALMNQPPCWRGPIWMNMNYMILASLKHYSSVEGPYSATRQEIFINVVGEYDKTRYIWERYDQTKGTGEGGRNFTGWSALILLIMTEDYPRL</sequence>
<evidence type="ECO:0000256" key="3">
    <source>
        <dbReference type="ARBA" id="ARBA00023295"/>
    </source>
</evidence>
<name>A0ABQ8BM69_BRANA</name>
<dbReference type="PANTHER" id="PTHR10412">
    <property type="entry name" value="MANNOSYL-OLIGOSACCHARIDE GLUCOSIDASE"/>
    <property type="match status" value="1"/>
</dbReference>
<comment type="function">
    <text evidence="4">Cleaves the distal alpha 1,2-linked glucose residue from the Glc(3)Man(9)GlcNAc(2) oligosaccharide precursor.</text>
</comment>
<dbReference type="InterPro" id="IPR008928">
    <property type="entry name" value="6-hairpin_glycosidase_sf"/>
</dbReference>
<reference evidence="7 8" key="1">
    <citation type="submission" date="2021-05" db="EMBL/GenBank/DDBJ databases">
        <title>Genome Assembly of Synthetic Allotetraploid Brassica napus Reveals Homoeologous Exchanges between Subgenomes.</title>
        <authorList>
            <person name="Davis J.T."/>
        </authorList>
    </citation>
    <scope>NUCLEOTIDE SEQUENCE [LARGE SCALE GENOMIC DNA]</scope>
    <source>
        <strain evidence="8">cv. Da-Ae</strain>
        <tissue evidence="7">Seedling</tissue>
    </source>
</reference>
<comment type="catalytic activity">
    <reaction evidence="4">
        <text>N(4)-(alpha-D-Glc-(1-&gt;2)-alpha-D-Glc-(1-&gt;3)-alpha-D-Glc-(1-&gt;3)-alpha-D-Man-(1-&gt;2)-alpha-D-Man-(1-&gt;2)-alpha-D-Man-(1-&gt;3)-[alpha-D-Man-(1-&gt;2)-alpha-D-Man-(1-&gt;3)-[alpha-D-Man-(1-&gt;2)-alpha-D-Man-(1-&gt;6)]-alpha-D-Man-(1-&gt;6)]-beta-D-Man-(1-&gt;4)-beta-D-GlcNAc-(1-&gt;4)-beta-D-GlcNAc)-L-asparaginyl-[protein] + H2O = N(4)-(alpha-D-Glc-(1-&gt;3)-alpha-D-Glc-(1-&gt;3)-alpha-D-Man-(1-&gt;2)-alpha-D-Man-(1-&gt;2)-alpha-D-Man-(1-&gt;3)-[alpha-D-Man-(1-&gt;2)-alpha-D-Man-(1-&gt;3)-[alpha-D-Man-(1-&gt;2)-alpha-D-Man-(1-&gt;6)]-alpha-D-Man-(1-&gt;6)]-beta-D-Man-(1-&gt;4)-beta-D-GlcNAc-(1-&gt;4)-beta-D-GlcNAc)-L-asparaginyl-[protein] + beta-D-glucose</text>
        <dbReference type="Rhea" id="RHEA:55988"/>
        <dbReference type="Rhea" id="RHEA-COMP:12806"/>
        <dbReference type="Rhea" id="RHEA-COMP:14355"/>
        <dbReference type="ChEBI" id="CHEBI:15377"/>
        <dbReference type="ChEBI" id="CHEBI:15903"/>
        <dbReference type="ChEBI" id="CHEBI:59082"/>
        <dbReference type="ChEBI" id="CHEBI:132537"/>
        <dbReference type="EC" id="3.2.1.106"/>
    </reaction>
</comment>
<dbReference type="InterPro" id="IPR038518">
    <property type="entry name" value="Glyco_hydro_63N_sf"/>
</dbReference>
<feature type="domain" description="Glycosyl hydrolase family 63 C-terminal" evidence="5">
    <location>
        <begin position="336"/>
        <end position="622"/>
    </location>
</feature>
<dbReference type="Gene3D" id="1.50.10.10">
    <property type="match status" value="1"/>
</dbReference>
<dbReference type="PANTHER" id="PTHR10412:SF19">
    <property type="entry name" value="MANNOSYL-OLIGOSACCHARIDE GLUCOSIDASE"/>
    <property type="match status" value="1"/>
</dbReference>
<dbReference type="InterPro" id="IPR031631">
    <property type="entry name" value="Glyco_hydro_63N"/>
</dbReference>
<evidence type="ECO:0000256" key="4">
    <source>
        <dbReference type="RuleBase" id="RU368089"/>
    </source>
</evidence>
<dbReference type="Pfam" id="PF16923">
    <property type="entry name" value="Glyco_hydro_63N"/>
    <property type="match status" value="1"/>
</dbReference>